<name>A0ACC1MZR3_9HYPO</name>
<evidence type="ECO:0000313" key="2">
    <source>
        <dbReference type="Proteomes" id="UP001143910"/>
    </source>
</evidence>
<sequence>MPGKKAAEKAPMVAEALNSSKQFQFRGDTDDEDDDDELEAAATTTRTAKPREASEKELQPNRTGPEELSAGIAAALAKLRE</sequence>
<dbReference type="Proteomes" id="UP001143910">
    <property type="component" value="Unassembled WGS sequence"/>
</dbReference>
<proteinExistence type="predicted"/>
<keyword evidence="2" id="KW-1185">Reference proteome</keyword>
<comment type="caution">
    <text evidence="1">The sequence shown here is derived from an EMBL/GenBank/DDBJ whole genome shotgun (WGS) entry which is preliminary data.</text>
</comment>
<organism evidence="1 2">
    <name type="scientific">Zarea fungicola</name>
    <dbReference type="NCBI Taxonomy" id="93591"/>
    <lineage>
        <taxon>Eukaryota</taxon>
        <taxon>Fungi</taxon>
        <taxon>Dikarya</taxon>
        <taxon>Ascomycota</taxon>
        <taxon>Pezizomycotina</taxon>
        <taxon>Sordariomycetes</taxon>
        <taxon>Hypocreomycetidae</taxon>
        <taxon>Hypocreales</taxon>
        <taxon>Cordycipitaceae</taxon>
        <taxon>Zarea</taxon>
    </lineage>
</organism>
<reference evidence="1" key="1">
    <citation type="submission" date="2022-08" db="EMBL/GenBank/DDBJ databases">
        <title>Genome Sequence of Lecanicillium fungicola.</title>
        <authorList>
            <person name="Buettner E."/>
        </authorList>
    </citation>
    <scope>NUCLEOTIDE SEQUENCE</scope>
    <source>
        <strain evidence="1">Babe33</strain>
    </source>
</reference>
<accession>A0ACC1MZR3</accession>
<protein>
    <submittedName>
        <fullName evidence="1">Uncharacterized protein</fullName>
    </submittedName>
</protein>
<gene>
    <name evidence="1" type="ORF">NQ176_g7559</name>
</gene>
<evidence type="ECO:0000313" key="1">
    <source>
        <dbReference type="EMBL" id="KAJ2971709.1"/>
    </source>
</evidence>
<dbReference type="EMBL" id="JANJQO010001288">
    <property type="protein sequence ID" value="KAJ2971709.1"/>
    <property type="molecule type" value="Genomic_DNA"/>
</dbReference>